<organism evidence="9">
    <name type="scientific">Oryza glumipatula</name>
    <dbReference type="NCBI Taxonomy" id="40148"/>
    <lineage>
        <taxon>Eukaryota</taxon>
        <taxon>Viridiplantae</taxon>
        <taxon>Streptophyta</taxon>
        <taxon>Embryophyta</taxon>
        <taxon>Tracheophyta</taxon>
        <taxon>Spermatophyta</taxon>
        <taxon>Magnoliopsida</taxon>
        <taxon>Liliopsida</taxon>
        <taxon>Poales</taxon>
        <taxon>Poaceae</taxon>
        <taxon>BOP clade</taxon>
        <taxon>Oryzoideae</taxon>
        <taxon>Oryzeae</taxon>
        <taxon>Oryzinae</taxon>
        <taxon>Oryza</taxon>
    </lineage>
</organism>
<dbReference type="InterPro" id="IPR013057">
    <property type="entry name" value="AA_transpt_TM"/>
</dbReference>
<keyword evidence="4 7" id="KW-1133">Transmembrane helix</keyword>
<dbReference type="PANTHER" id="PTHR22950">
    <property type="entry name" value="AMINO ACID TRANSPORTER"/>
    <property type="match status" value="1"/>
</dbReference>
<feature type="region of interest" description="Disordered" evidence="6">
    <location>
        <begin position="403"/>
        <end position="425"/>
    </location>
</feature>
<dbReference type="AlphaFoldDB" id="A0A0D9ZLP6"/>
<keyword evidence="3" id="KW-0029">Amino-acid transport</keyword>
<feature type="compositionally biased region" description="Basic and acidic residues" evidence="6">
    <location>
        <begin position="443"/>
        <end position="454"/>
    </location>
</feature>
<keyword evidence="5 7" id="KW-0472">Membrane</keyword>
<dbReference type="Pfam" id="PF01490">
    <property type="entry name" value="Aa_trans"/>
    <property type="match status" value="2"/>
</dbReference>
<proteinExistence type="predicted"/>
<comment type="subcellular location">
    <subcellularLocation>
        <location evidence="1">Membrane</location>
        <topology evidence="1">Multi-pass membrane protein</topology>
    </subcellularLocation>
</comment>
<evidence type="ECO:0000256" key="7">
    <source>
        <dbReference type="SAM" id="Phobius"/>
    </source>
</evidence>
<feature type="transmembrane region" description="Helical" evidence="7">
    <location>
        <begin position="147"/>
        <end position="170"/>
    </location>
</feature>
<reference evidence="9" key="1">
    <citation type="submission" date="2015-04" db="UniProtKB">
        <authorList>
            <consortium name="EnsemblPlants"/>
        </authorList>
    </citation>
    <scope>IDENTIFICATION</scope>
</reference>
<feature type="transmembrane region" description="Helical" evidence="7">
    <location>
        <begin position="590"/>
        <end position="613"/>
    </location>
</feature>
<feature type="transmembrane region" description="Helical" evidence="7">
    <location>
        <begin position="190"/>
        <end position="211"/>
    </location>
</feature>
<feature type="transmembrane region" description="Helical" evidence="7">
    <location>
        <begin position="223"/>
        <end position="247"/>
    </location>
</feature>
<evidence type="ECO:0000313" key="10">
    <source>
        <dbReference type="Proteomes" id="UP000026961"/>
    </source>
</evidence>
<evidence type="ECO:0000256" key="4">
    <source>
        <dbReference type="ARBA" id="ARBA00022989"/>
    </source>
</evidence>
<dbReference type="Gramene" id="OGLUM04G14790.1">
    <property type="protein sequence ID" value="OGLUM04G14790.1"/>
    <property type="gene ID" value="OGLUM04G14790"/>
</dbReference>
<feature type="region of interest" description="Disordered" evidence="6">
    <location>
        <begin position="440"/>
        <end position="461"/>
    </location>
</feature>
<feature type="transmembrane region" description="Helical" evidence="7">
    <location>
        <begin position="807"/>
        <end position="828"/>
    </location>
</feature>
<protein>
    <recommendedName>
        <fullName evidence="8">Amino acid transporter transmembrane domain-containing protein</fullName>
    </recommendedName>
</protein>
<evidence type="ECO:0000256" key="3">
    <source>
        <dbReference type="ARBA" id="ARBA00022970"/>
    </source>
</evidence>
<evidence type="ECO:0000313" key="9">
    <source>
        <dbReference type="EnsemblPlants" id="OGLUM04G14790.1"/>
    </source>
</evidence>
<feature type="transmembrane region" description="Helical" evidence="7">
    <location>
        <begin position="743"/>
        <end position="767"/>
    </location>
</feature>
<dbReference type="EnsemblPlants" id="OGLUM04G14790.1">
    <property type="protein sequence ID" value="OGLUM04G14790.1"/>
    <property type="gene ID" value="OGLUM04G14790"/>
</dbReference>
<keyword evidence="3" id="KW-0813">Transport</keyword>
<feature type="transmembrane region" description="Helical" evidence="7">
    <location>
        <begin position="779"/>
        <end position="801"/>
    </location>
</feature>
<dbReference type="HOGENOM" id="CLU_016282_0_0_1"/>
<reference evidence="9" key="2">
    <citation type="submission" date="2018-05" db="EMBL/GenBank/DDBJ databases">
        <title>OgluRS3 (Oryza glumaepatula Reference Sequence Version 3).</title>
        <authorList>
            <person name="Zhang J."/>
            <person name="Kudrna D."/>
            <person name="Lee S."/>
            <person name="Talag J."/>
            <person name="Welchert J."/>
            <person name="Wing R.A."/>
        </authorList>
    </citation>
    <scope>NUCLEOTIDE SEQUENCE [LARGE SCALE GENOMIC DNA]</scope>
</reference>
<feature type="domain" description="Amino acid transporter transmembrane" evidence="8">
    <location>
        <begin position="496"/>
        <end position="860"/>
    </location>
</feature>
<dbReference type="PANTHER" id="PTHR22950:SF698">
    <property type="entry name" value="AMINO ACID TRANSPORTER TRANSMEMBRANE DOMAIN-CONTAINING PROTEIN"/>
    <property type="match status" value="1"/>
</dbReference>
<dbReference type="eggNOG" id="KOG1303">
    <property type="taxonomic scope" value="Eukaryota"/>
</dbReference>
<dbReference type="Proteomes" id="UP000026961">
    <property type="component" value="Chromosome 4"/>
</dbReference>
<evidence type="ECO:0000259" key="8">
    <source>
        <dbReference type="Pfam" id="PF01490"/>
    </source>
</evidence>
<keyword evidence="10" id="KW-1185">Reference proteome</keyword>
<feature type="transmembrane region" description="Helical" evidence="7">
    <location>
        <begin position="34"/>
        <end position="54"/>
    </location>
</feature>
<feature type="transmembrane region" description="Helical" evidence="7">
    <location>
        <begin position="303"/>
        <end position="325"/>
    </location>
</feature>
<keyword evidence="2 7" id="KW-0812">Transmembrane</keyword>
<feature type="transmembrane region" description="Helical" evidence="7">
    <location>
        <begin position="668"/>
        <end position="687"/>
    </location>
</feature>
<feature type="transmembrane region" description="Helical" evidence="7">
    <location>
        <begin position="558"/>
        <end position="578"/>
    </location>
</feature>
<feature type="domain" description="Amino acid transporter transmembrane" evidence="8">
    <location>
        <begin position="6"/>
        <end position="386"/>
    </location>
</feature>
<evidence type="ECO:0000256" key="5">
    <source>
        <dbReference type="ARBA" id="ARBA00023136"/>
    </source>
</evidence>
<evidence type="ECO:0000256" key="1">
    <source>
        <dbReference type="ARBA" id="ARBA00004141"/>
    </source>
</evidence>
<feature type="transmembrane region" description="Helical" evidence="7">
    <location>
        <begin position="12"/>
        <end position="28"/>
    </location>
</feature>
<feature type="transmembrane region" description="Helical" evidence="7">
    <location>
        <begin position="367"/>
        <end position="388"/>
    </location>
</feature>
<feature type="transmembrane region" description="Helical" evidence="7">
    <location>
        <begin position="625"/>
        <end position="648"/>
    </location>
</feature>
<name>A0A0D9ZLP6_9ORYZ</name>
<feature type="transmembrane region" description="Helical" evidence="7">
    <location>
        <begin position="510"/>
        <end position="531"/>
    </location>
</feature>
<dbReference type="STRING" id="40148.A0A0D9ZLP6"/>
<dbReference type="GO" id="GO:0005774">
    <property type="term" value="C:vacuolar membrane"/>
    <property type="evidence" value="ECO:0007669"/>
    <property type="project" value="TreeGrafter"/>
</dbReference>
<feature type="transmembrane region" description="Helical" evidence="7">
    <location>
        <begin position="699"/>
        <end position="723"/>
    </location>
</feature>
<evidence type="ECO:0000256" key="6">
    <source>
        <dbReference type="SAM" id="MobiDB-lite"/>
    </source>
</evidence>
<feature type="transmembrane region" description="Helical" evidence="7">
    <location>
        <begin position="80"/>
        <end position="100"/>
    </location>
</feature>
<accession>A0A0D9ZLP6</accession>
<dbReference type="GO" id="GO:0015179">
    <property type="term" value="F:L-amino acid transmembrane transporter activity"/>
    <property type="evidence" value="ECO:0007669"/>
    <property type="project" value="TreeGrafter"/>
</dbReference>
<feature type="transmembrane region" description="Helical" evidence="7">
    <location>
        <begin position="331"/>
        <end position="355"/>
    </location>
</feature>
<feature type="transmembrane region" description="Helical" evidence="7">
    <location>
        <begin position="112"/>
        <end position="135"/>
    </location>
</feature>
<feature type="transmembrane region" description="Helical" evidence="7">
    <location>
        <begin position="840"/>
        <end position="861"/>
    </location>
</feature>
<sequence length="868" mass="91480">MPVGTARTCMNGLNALSGVGLLTVPYALSEGGWVSLALLAAVAAACWYTGILLCRCMDADDAIRTYPDIGERAFGRTGRLLVSAFTYVELYLVATGFLILEGDNLDKLFPGARVTLGTVSLAGKRLFVVLVALVVAPTTWLRSLGVLAYVSATGVFASVVIVLSVLWAAAVDGVGFSGRGTTTPLRIAGLPTALGLYIFCYGGHPMFPTLYTSMKRKSQFPKMLVICFLLCTLNYGAMAVLGYLMYGDGVLSQVTLNLPSARLSSKVAIYTTLLNPVTKYALVVTPIAAAVEERIRGAAGKGARAVSVAVRTLLVLSTVAVALALPFFADLMALVGSMLNVAVCMLLPCACYVRIFGAPSMSSVEAVAIGGILVLGSLVAVTGTYYSLMKIIHELVRMAIGGAAPPHPPRGGGGGSPEDSSTARRPDFEQPLLQAHAAVPARGKQEPVERDHEAQCSPEADGDGATFVRTCFNGLNALSGEYKKHSIFGLRSCSSGVGLLSIPYALSEGGWLSLVLLLAVAMVCCYTGLLLRRCMAASPAVRGYPDIGALAFGAKGRLAVSAFLYAELYLVAIGFLILEGDNLDKLFPGTSLAVGGLVVSGKQLFVVVVAVVILPTTWLRSLAVLAYVSASGVLASVVVVFCVLWAAVFDGVGFHGKGRMLNVSGLPTALGLYTFCYCGHAIFPTLCNSMQEKDKFSRVLVICFVACTVNYGSMAILGYLMYGDDVKSQVTLNLPEGKISSKLAIYTTLINPFSKYALMVTPVATAIEEKLLAGNKRSVNVLIRTLIVVSTVVIALTVPFFGHLMALVGSLLSVMASMLLPCICYLKIFGLTRCGRGETLLIAAIIVLGSLVAATGTYSSLKKIFYEF</sequence>
<evidence type="ECO:0000256" key="2">
    <source>
        <dbReference type="ARBA" id="ARBA00022692"/>
    </source>
</evidence>